<feature type="chain" id="PRO_5035807777" evidence="1">
    <location>
        <begin position="18"/>
        <end position="343"/>
    </location>
</feature>
<protein>
    <submittedName>
        <fullName evidence="2">Uncharacterized protein</fullName>
    </submittedName>
</protein>
<keyword evidence="1" id="KW-0732">Signal</keyword>
<proteinExistence type="predicted"/>
<dbReference type="Proteomes" id="UP000807504">
    <property type="component" value="Unassembled WGS sequence"/>
</dbReference>
<evidence type="ECO:0000256" key="1">
    <source>
        <dbReference type="SAM" id="SignalP"/>
    </source>
</evidence>
<gene>
    <name evidence="2" type="ORF">HNY73_017259</name>
</gene>
<sequence length="343" mass="39296">MIVFLVSLLGFIFGALSTEEACLYKAEQDCNYYSIIPREFPRNEEEFKNACTHLNQTKQCIDESARNCSAEDVDYFTENDYIRLRRQLKDAQRMIDVTTEICQEDSELHANFVPTYLVILKYSILMIKSRVFSESVCENKVAMACPLSAILEKSLPGTEEELTKSCLFLEKTKKCMINFLKKCNGAEYDENSIMEGGSTKDTLRLLKVATEVCKKDSDLHSRFVQNMSCLKKVSDDINEDQNCDGLGIQGSSIAKTKLKYIVDRIIRSDIHECKRVLSDMNCFLSRYFDECGGRAKDTAVELIQKGGSLDEQCPRDIRRHVLRLFNLWAKETGKNVYVHELFS</sequence>
<dbReference type="EMBL" id="JABXBU010002227">
    <property type="protein sequence ID" value="KAF8774740.1"/>
    <property type="molecule type" value="Genomic_DNA"/>
</dbReference>
<dbReference type="AlphaFoldDB" id="A0A8T0EL87"/>
<reference evidence="2" key="1">
    <citation type="journal article" date="2020" name="bioRxiv">
        <title>Chromosome-level reference genome of the European wasp spider Argiope bruennichi: a resource for studies on range expansion and evolutionary adaptation.</title>
        <authorList>
            <person name="Sheffer M.M."/>
            <person name="Hoppe A."/>
            <person name="Krehenwinkel H."/>
            <person name="Uhl G."/>
            <person name="Kuss A.W."/>
            <person name="Jensen L."/>
            <person name="Jensen C."/>
            <person name="Gillespie R.G."/>
            <person name="Hoff K.J."/>
            <person name="Prost S."/>
        </authorList>
    </citation>
    <scope>NUCLEOTIDE SEQUENCE</scope>
</reference>
<accession>A0A8T0EL87</accession>
<evidence type="ECO:0000313" key="2">
    <source>
        <dbReference type="EMBL" id="KAF8774740.1"/>
    </source>
</evidence>
<evidence type="ECO:0000313" key="3">
    <source>
        <dbReference type="Proteomes" id="UP000807504"/>
    </source>
</evidence>
<keyword evidence="3" id="KW-1185">Reference proteome</keyword>
<comment type="caution">
    <text evidence="2">The sequence shown here is derived from an EMBL/GenBank/DDBJ whole genome shotgun (WGS) entry which is preliminary data.</text>
</comment>
<organism evidence="2 3">
    <name type="scientific">Argiope bruennichi</name>
    <name type="common">Wasp spider</name>
    <name type="synonym">Aranea bruennichi</name>
    <dbReference type="NCBI Taxonomy" id="94029"/>
    <lineage>
        <taxon>Eukaryota</taxon>
        <taxon>Metazoa</taxon>
        <taxon>Ecdysozoa</taxon>
        <taxon>Arthropoda</taxon>
        <taxon>Chelicerata</taxon>
        <taxon>Arachnida</taxon>
        <taxon>Araneae</taxon>
        <taxon>Araneomorphae</taxon>
        <taxon>Entelegynae</taxon>
        <taxon>Araneoidea</taxon>
        <taxon>Araneidae</taxon>
        <taxon>Argiope</taxon>
    </lineage>
</organism>
<feature type="signal peptide" evidence="1">
    <location>
        <begin position="1"/>
        <end position="17"/>
    </location>
</feature>
<name>A0A8T0EL87_ARGBR</name>
<reference evidence="2" key="2">
    <citation type="submission" date="2020-06" db="EMBL/GenBank/DDBJ databases">
        <authorList>
            <person name="Sheffer M."/>
        </authorList>
    </citation>
    <scope>NUCLEOTIDE SEQUENCE</scope>
</reference>